<keyword evidence="2" id="KW-0863">Zinc-finger</keyword>
<feature type="region of interest" description="Disordered" evidence="3">
    <location>
        <begin position="103"/>
        <end position="154"/>
    </location>
</feature>
<evidence type="ECO:0000256" key="2">
    <source>
        <dbReference type="PROSITE-ProRule" id="PRU00325"/>
    </source>
</evidence>
<comment type="caution">
    <text evidence="5">The sequence shown here is derived from an EMBL/GenBank/DDBJ whole genome shotgun (WGS) entry which is preliminary data.</text>
</comment>
<feature type="region of interest" description="Disordered" evidence="3">
    <location>
        <begin position="169"/>
        <end position="192"/>
    </location>
</feature>
<evidence type="ECO:0000256" key="3">
    <source>
        <dbReference type="SAM" id="MobiDB-lite"/>
    </source>
</evidence>
<keyword evidence="2" id="KW-0479">Metal-binding</keyword>
<evidence type="ECO:0000259" key="4">
    <source>
        <dbReference type="PROSITE" id="PS50966"/>
    </source>
</evidence>
<dbReference type="STRING" id="361077.A0A151ZIK3"/>
<keyword evidence="2" id="KW-0862">Zinc</keyword>
<evidence type="ECO:0000313" key="5">
    <source>
        <dbReference type="EMBL" id="KYQ93828.1"/>
    </source>
</evidence>
<feature type="compositionally biased region" description="Low complexity" evidence="3">
    <location>
        <begin position="175"/>
        <end position="192"/>
    </location>
</feature>
<protein>
    <recommendedName>
        <fullName evidence="4">SWIM-type domain-containing protein</fullName>
    </recommendedName>
</protein>
<name>A0A151ZIK3_TIELA</name>
<dbReference type="PANTHER" id="PTHR32134">
    <property type="entry name" value="FNIP REPEAT-CONTAINING PROTEIN"/>
    <property type="match status" value="1"/>
</dbReference>
<proteinExistence type="predicted"/>
<dbReference type="PROSITE" id="PS50966">
    <property type="entry name" value="ZF_SWIM"/>
    <property type="match status" value="1"/>
</dbReference>
<dbReference type="PANTHER" id="PTHR32134:SF92">
    <property type="entry name" value="FNIP REPEAT-CONTAINING PROTEIN"/>
    <property type="match status" value="1"/>
</dbReference>
<dbReference type="Proteomes" id="UP000076078">
    <property type="component" value="Unassembled WGS sequence"/>
</dbReference>
<dbReference type="InterPro" id="IPR051251">
    <property type="entry name" value="STK_FNIP-Repeat"/>
</dbReference>
<evidence type="ECO:0000313" key="6">
    <source>
        <dbReference type="Proteomes" id="UP000076078"/>
    </source>
</evidence>
<keyword evidence="1" id="KW-0677">Repeat</keyword>
<dbReference type="InParanoid" id="A0A151ZIK3"/>
<dbReference type="EMBL" id="LODT01000025">
    <property type="protein sequence ID" value="KYQ93828.1"/>
    <property type="molecule type" value="Genomic_DNA"/>
</dbReference>
<dbReference type="InterPro" id="IPR008615">
    <property type="entry name" value="FNIP"/>
</dbReference>
<dbReference type="OrthoDB" id="417426at2759"/>
<sequence length="824" mass="94488">MATLSLFHNKSLFNIYNEFKSHYEYIINQPAYLELCETFPPLGNYLLNSLDIQRKLLIYDRYLSLPQDKQNDQHIHIIKDINNPNLFQVREFMNNLNNILDNSKSNNTTKTNNLNHNNINNNNNNNNNNNITSTINHSSSNITPTKRKETDSKPLKLNLIKKIKSEDGSSSNVLTTSIGSSSGSIGSVSSISSTTPTQIQRAHTIAIPVSVTPIARANRDQLELMKNQLNEIKTKSPSKMFIKKATKVQIQKQEKAMSESYEILKRGEVEEDKEGTCSQNFLVKGLTGTYTVTVGEEFKCTCKDYYKREQYCKHMAYVMLKELNWPIDHYIAWQKVFTPIELYYLLKATDKTPLKLRESSRWEDILNDDNSSVNLLCTCKLMYSFIKSIRFNRCPLLYWIDQKQCNTTSLYHLFHQYFSNSIKRVSIPPKFQKITISNLQYLQELQNFNIWKVIYTIPTPVNLCINQYVQSLVLQDFQYIREGQIPNTITNLKVKNWRGSVGIQLGSIPTSVVKLVIVNVYTETIPSEYIPSSIRIFKIKNWCGSKEGCDTLCSGQIPNLVDTLKFNLTFNRSIQVGGIPESVKKLEFEQDYNQPILERILPQRLEYLKFGKMFNQPVQSIFCNTRSLKKLEFDFHFNQPISIGTLPESLEYIKFGYSFNQNIDIGVLPIQLKSLVFGHNFNSMLPNGVLPDTLESLRFGYAFNQKISSLPSSLKDLQFGHCFNQQVTKGVIPNSLRTLRFGYEFNSSLALPQNSSLKTLIMGYSFNPNALSFSKFNQPLAIPHSVTKLDLGNSFKQPQQPNSSPSLKSIQIQSNNKSLVFLNI</sequence>
<accession>A0A151ZIK3</accession>
<dbReference type="Pfam" id="PF05725">
    <property type="entry name" value="FNIP"/>
    <property type="match status" value="6"/>
</dbReference>
<reference evidence="5 6" key="1">
    <citation type="submission" date="2015-12" db="EMBL/GenBank/DDBJ databases">
        <title>Dictyostelia acquired genes for synthesis and detection of signals that induce cell-type specialization by lateral gene transfer from prokaryotes.</title>
        <authorList>
            <person name="Gloeckner G."/>
            <person name="Schaap P."/>
        </authorList>
    </citation>
    <scope>NUCLEOTIDE SEQUENCE [LARGE SCALE GENOMIC DNA]</scope>
    <source>
        <strain evidence="5 6">TK</strain>
    </source>
</reference>
<evidence type="ECO:0000256" key="1">
    <source>
        <dbReference type="ARBA" id="ARBA00022737"/>
    </source>
</evidence>
<gene>
    <name evidence="5" type="ORF">DLAC_05226</name>
</gene>
<keyword evidence="6" id="KW-1185">Reference proteome</keyword>
<feature type="domain" description="SWIM-type" evidence="4">
    <location>
        <begin position="290"/>
        <end position="323"/>
    </location>
</feature>
<dbReference type="SUPFAM" id="SSF52058">
    <property type="entry name" value="L domain-like"/>
    <property type="match status" value="1"/>
</dbReference>
<dbReference type="GO" id="GO:0008270">
    <property type="term" value="F:zinc ion binding"/>
    <property type="evidence" value="ECO:0007669"/>
    <property type="project" value="UniProtKB-KW"/>
</dbReference>
<organism evidence="5 6">
    <name type="scientific">Tieghemostelium lacteum</name>
    <name type="common">Slime mold</name>
    <name type="synonym">Dictyostelium lacteum</name>
    <dbReference type="NCBI Taxonomy" id="361077"/>
    <lineage>
        <taxon>Eukaryota</taxon>
        <taxon>Amoebozoa</taxon>
        <taxon>Evosea</taxon>
        <taxon>Eumycetozoa</taxon>
        <taxon>Dictyostelia</taxon>
        <taxon>Dictyosteliales</taxon>
        <taxon>Raperosteliaceae</taxon>
        <taxon>Tieghemostelium</taxon>
    </lineage>
</organism>
<dbReference type="InterPro" id="IPR007527">
    <property type="entry name" value="Znf_SWIM"/>
</dbReference>
<dbReference type="AlphaFoldDB" id="A0A151ZIK3"/>
<feature type="compositionally biased region" description="Low complexity" evidence="3">
    <location>
        <begin position="103"/>
        <end position="143"/>
    </location>
</feature>